<dbReference type="InParanoid" id="A0A0D0DIJ9"/>
<dbReference type="InterPro" id="IPR009991">
    <property type="entry name" value="DCTN3"/>
</dbReference>
<gene>
    <name evidence="2" type="ORF">PAXRUDRAFT_716492</name>
</gene>
<evidence type="ECO:0000256" key="1">
    <source>
        <dbReference type="SAM" id="MobiDB-lite"/>
    </source>
</evidence>
<dbReference type="HOGENOM" id="CLU_052861_0_0_1"/>
<organism evidence="2 3">
    <name type="scientific">Paxillus rubicundulus Ve08.2h10</name>
    <dbReference type="NCBI Taxonomy" id="930991"/>
    <lineage>
        <taxon>Eukaryota</taxon>
        <taxon>Fungi</taxon>
        <taxon>Dikarya</taxon>
        <taxon>Basidiomycota</taxon>
        <taxon>Agaricomycotina</taxon>
        <taxon>Agaricomycetes</taxon>
        <taxon>Agaricomycetidae</taxon>
        <taxon>Boletales</taxon>
        <taxon>Paxilineae</taxon>
        <taxon>Paxillaceae</taxon>
        <taxon>Paxillus</taxon>
    </lineage>
</organism>
<protein>
    <submittedName>
        <fullName evidence="2">Uncharacterized protein</fullName>
    </submittedName>
</protein>
<proteinExistence type="predicted"/>
<accession>A0A0D0DIJ9</accession>
<evidence type="ECO:0000313" key="2">
    <source>
        <dbReference type="EMBL" id="KIK98177.1"/>
    </source>
</evidence>
<dbReference type="EMBL" id="KN824903">
    <property type="protein sequence ID" value="KIK98177.1"/>
    <property type="molecule type" value="Genomic_DNA"/>
</dbReference>
<dbReference type="GO" id="GO:0061640">
    <property type="term" value="P:cytoskeleton-dependent cytokinesis"/>
    <property type="evidence" value="ECO:0007669"/>
    <property type="project" value="InterPro"/>
</dbReference>
<dbReference type="PANTHER" id="PTHR28360:SF1">
    <property type="entry name" value="DYNACTIN SUBUNIT 3"/>
    <property type="match status" value="1"/>
</dbReference>
<feature type="region of interest" description="Disordered" evidence="1">
    <location>
        <begin position="18"/>
        <end position="40"/>
    </location>
</feature>
<dbReference type="Pfam" id="PF07426">
    <property type="entry name" value="Dynactin_p22"/>
    <property type="match status" value="1"/>
</dbReference>
<sequence>MPAIGSVFLGDFQRHLIISSTPPSSPPPGNSGNTMSIAVASSQPLEDVLESVDDAGSSHASLPGAHDSATFIPPALDQAPATIDPALSLELRLRWLEALLLGVRQDSRERRGKDKLSELKPGESLVHLAEDVQRRLNSVVESNDGLKKFMAQFDQYAQLLTPAFALSATRPGPAPEDERMSLEEVEALLAEMEPDIRAADRDMREIELLEQKGALSAGKLADYEALQPRLQALLAAREEDAKLAASLEKRVVGLVERHATHVDALSELFVAWDDILTETESKIKRLERDKNERQRLGYE</sequence>
<dbReference type="STRING" id="930991.A0A0D0DIJ9"/>
<name>A0A0D0DIJ9_9AGAM</name>
<reference evidence="2 3" key="1">
    <citation type="submission" date="2014-04" db="EMBL/GenBank/DDBJ databases">
        <authorList>
            <consortium name="DOE Joint Genome Institute"/>
            <person name="Kuo A."/>
            <person name="Kohler A."/>
            <person name="Jargeat P."/>
            <person name="Nagy L.G."/>
            <person name="Floudas D."/>
            <person name="Copeland A."/>
            <person name="Barry K.W."/>
            <person name="Cichocki N."/>
            <person name="Veneault-Fourrey C."/>
            <person name="LaButti K."/>
            <person name="Lindquist E.A."/>
            <person name="Lipzen A."/>
            <person name="Lundell T."/>
            <person name="Morin E."/>
            <person name="Murat C."/>
            <person name="Sun H."/>
            <person name="Tunlid A."/>
            <person name="Henrissat B."/>
            <person name="Grigoriev I.V."/>
            <person name="Hibbett D.S."/>
            <person name="Martin F."/>
            <person name="Nordberg H.P."/>
            <person name="Cantor M.N."/>
            <person name="Hua S.X."/>
        </authorList>
    </citation>
    <scope>NUCLEOTIDE SEQUENCE [LARGE SCALE GENOMIC DNA]</scope>
    <source>
        <strain evidence="2 3">Ve08.2h10</strain>
    </source>
</reference>
<reference evidence="3" key="2">
    <citation type="submission" date="2015-01" db="EMBL/GenBank/DDBJ databases">
        <title>Evolutionary Origins and Diversification of the Mycorrhizal Mutualists.</title>
        <authorList>
            <consortium name="DOE Joint Genome Institute"/>
            <consortium name="Mycorrhizal Genomics Consortium"/>
            <person name="Kohler A."/>
            <person name="Kuo A."/>
            <person name="Nagy L.G."/>
            <person name="Floudas D."/>
            <person name="Copeland A."/>
            <person name="Barry K.W."/>
            <person name="Cichocki N."/>
            <person name="Veneault-Fourrey C."/>
            <person name="LaButti K."/>
            <person name="Lindquist E.A."/>
            <person name="Lipzen A."/>
            <person name="Lundell T."/>
            <person name="Morin E."/>
            <person name="Murat C."/>
            <person name="Riley R."/>
            <person name="Ohm R."/>
            <person name="Sun H."/>
            <person name="Tunlid A."/>
            <person name="Henrissat B."/>
            <person name="Grigoriev I.V."/>
            <person name="Hibbett D.S."/>
            <person name="Martin F."/>
        </authorList>
    </citation>
    <scope>NUCLEOTIDE SEQUENCE [LARGE SCALE GENOMIC DNA]</scope>
    <source>
        <strain evidence="3">Ve08.2h10</strain>
    </source>
</reference>
<dbReference type="Proteomes" id="UP000054538">
    <property type="component" value="Unassembled WGS sequence"/>
</dbReference>
<dbReference type="OrthoDB" id="16729at2759"/>
<dbReference type="AlphaFoldDB" id="A0A0D0DIJ9"/>
<evidence type="ECO:0000313" key="3">
    <source>
        <dbReference type="Proteomes" id="UP000054538"/>
    </source>
</evidence>
<dbReference type="GO" id="GO:0005869">
    <property type="term" value="C:dynactin complex"/>
    <property type="evidence" value="ECO:0007669"/>
    <property type="project" value="InterPro"/>
</dbReference>
<keyword evidence="3" id="KW-1185">Reference proteome</keyword>
<dbReference type="PANTHER" id="PTHR28360">
    <property type="entry name" value="DYNACTIN SUBUNIT 3"/>
    <property type="match status" value="1"/>
</dbReference>